<organism evidence="2 3">
    <name type="scientific">Triparma retinervis</name>
    <dbReference type="NCBI Taxonomy" id="2557542"/>
    <lineage>
        <taxon>Eukaryota</taxon>
        <taxon>Sar</taxon>
        <taxon>Stramenopiles</taxon>
        <taxon>Ochrophyta</taxon>
        <taxon>Bolidophyceae</taxon>
        <taxon>Parmales</taxon>
        <taxon>Triparmaceae</taxon>
        <taxon>Triparma</taxon>
    </lineage>
</organism>
<dbReference type="AlphaFoldDB" id="A0A9W7ANH2"/>
<name>A0A9W7ANH2_9STRA</name>
<dbReference type="PANTHER" id="PTHR32026:SF10">
    <property type="entry name" value="METHYLTRANSFERASE-LIKE PROTEIN 24-RELATED"/>
    <property type="match status" value="1"/>
</dbReference>
<sequence>MPPPVVLDLPLDAKTYAASLSFPPVADRRDKILQTMVFSECRQGEGTGRLVGGLDTRPNPVAPGEGEPKFVCGLDELAERKPCIVYSFGSYNEIMFEVGMKGLVPSCEVHTFDPFILPTQESVDRFGFNVWAWGIGTKANPKSNDQLQPLDEIMDYLGHKHIDVLKLDVEGAEIPFLDWLFDRPLLLQAIDQIMFEFHSHKDLEKYAKRVEGHGFSPVHARVNDQFFEGTEIAFQSPQLPTDLM</sequence>
<accession>A0A9W7ANH2</accession>
<gene>
    <name evidence="2" type="ORF">TrRE_jg6194</name>
</gene>
<evidence type="ECO:0000313" key="3">
    <source>
        <dbReference type="Proteomes" id="UP001165082"/>
    </source>
</evidence>
<dbReference type="OrthoDB" id="195937at2759"/>
<feature type="domain" description="Methyltransferase" evidence="1">
    <location>
        <begin position="66"/>
        <end position="205"/>
    </location>
</feature>
<keyword evidence="3" id="KW-1185">Reference proteome</keyword>
<dbReference type="InterPro" id="IPR026913">
    <property type="entry name" value="METTL24"/>
</dbReference>
<proteinExistence type="predicted"/>
<comment type="caution">
    <text evidence="2">The sequence shown here is derived from an EMBL/GenBank/DDBJ whole genome shotgun (WGS) entry which is preliminary data.</text>
</comment>
<dbReference type="Proteomes" id="UP001165082">
    <property type="component" value="Unassembled WGS sequence"/>
</dbReference>
<dbReference type="Pfam" id="PF13383">
    <property type="entry name" value="Methyltransf_22"/>
    <property type="match status" value="1"/>
</dbReference>
<dbReference type="PANTHER" id="PTHR32026">
    <property type="entry name" value="METHYLTRANSFERASE-LIKE PROTEIN 24"/>
    <property type="match status" value="1"/>
</dbReference>
<protein>
    <recommendedName>
        <fullName evidence="1">Methyltransferase domain-containing protein</fullName>
    </recommendedName>
</protein>
<reference evidence="2" key="1">
    <citation type="submission" date="2022-07" db="EMBL/GenBank/DDBJ databases">
        <title>Genome analysis of Parmales, a sister group of diatoms, reveals the evolutionary specialization of diatoms from phago-mixotrophs to photoautotrophs.</title>
        <authorList>
            <person name="Ban H."/>
            <person name="Sato S."/>
            <person name="Yoshikawa S."/>
            <person name="Kazumasa Y."/>
            <person name="Nakamura Y."/>
            <person name="Ichinomiya M."/>
            <person name="Saitoh K."/>
            <person name="Sato N."/>
            <person name="Blanc-Mathieu R."/>
            <person name="Endo H."/>
            <person name="Kuwata A."/>
            <person name="Ogata H."/>
        </authorList>
    </citation>
    <scope>NUCLEOTIDE SEQUENCE</scope>
</reference>
<dbReference type="EMBL" id="BRXZ01001484">
    <property type="protein sequence ID" value="GMH72278.1"/>
    <property type="molecule type" value="Genomic_DNA"/>
</dbReference>
<evidence type="ECO:0000259" key="1">
    <source>
        <dbReference type="Pfam" id="PF13383"/>
    </source>
</evidence>
<evidence type="ECO:0000313" key="2">
    <source>
        <dbReference type="EMBL" id="GMH72278.1"/>
    </source>
</evidence>
<dbReference type="InterPro" id="IPR025714">
    <property type="entry name" value="Methyltranfer_dom"/>
</dbReference>